<reference evidence="6" key="1">
    <citation type="submission" date="2021-11" db="EMBL/GenBank/DDBJ databases">
        <authorList>
            <person name="Rodrigo-Torres L."/>
            <person name="Arahal R. D."/>
            <person name="Lucena T."/>
        </authorList>
    </citation>
    <scope>NUCLEOTIDE SEQUENCE</scope>
    <source>
        <strain evidence="6">CECT 7928</strain>
    </source>
</reference>
<feature type="region of interest" description="Disordered" evidence="4">
    <location>
        <begin position="192"/>
        <end position="213"/>
    </location>
</feature>
<dbReference type="PANTHER" id="PTHR19211:SF100">
    <property type="entry name" value="RIBOSOME PROTECTION PROTEIN VMLR"/>
    <property type="match status" value="1"/>
</dbReference>
<feature type="domain" description="ABC transporter" evidence="5">
    <location>
        <begin position="3"/>
        <end position="176"/>
    </location>
</feature>
<dbReference type="InterPro" id="IPR003593">
    <property type="entry name" value="AAA+_ATPase"/>
</dbReference>
<dbReference type="RefSeq" id="WP_237362291.1">
    <property type="nucleotide sequence ID" value="NZ_CAKLDM010000002.1"/>
</dbReference>
<dbReference type="Pfam" id="PF00005">
    <property type="entry name" value="ABC_tran"/>
    <property type="match status" value="2"/>
</dbReference>
<keyword evidence="2" id="KW-0547">Nucleotide-binding</keyword>
<feature type="compositionally biased region" description="Polar residues" evidence="4">
    <location>
        <begin position="200"/>
        <end position="210"/>
    </location>
</feature>
<evidence type="ECO:0000256" key="3">
    <source>
        <dbReference type="ARBA" id="ARBA00022840"/>
    </source>
</evidence>
<dbReference type="InterPro" id="IPR027417">
    <property type="entry name" value="P-loop_NTPase"/>
</dbReference>
<evidence type="ECO:0000259" key="5">
    <source>
        <dbReference type="PROSITE" id="PS50893"/>
    </source>
</evidence>
<dbReference type="PANTHER" id="PTHR19211">
    <property type="entry name" value="ATP-BINDING TRANSPORT PROTEIN-RELATED"/>
    <property type="match status" value="1"/>
</dbReference>
<dbReference type="EMBL" id="CAKLDM010000002">
    <property type="protein sequence ID" value="CAH0540308.1"/>
    <property type="molecule type" value="Genomic_DNA"/>
</dbReference>
<evidence type="ECO:0000256" key="2">
    <source>
        <dbReference type="ARBA" id="ARBA00022741"/>
    </source>
</evidence>
<dbReference type="SMART" id="SM00382">
    <property type="entry name" value="AAA"/>
    <property type="match status" value="2"/>
</dbReference>
<comment type="caution">
    <text evidence="6">The sequence shown here is derived from an EMBL/GenBank/DDBJ whole genome shotgun (WGS) entry which is preliminary data.</text>
</comment>
<dbReference type="CDD" id="cd03221">
    <property type="entry name" value="ABCF_EF-3"/>
    <property type="match status" value="1"/>
</dbReference>
<dbReference type="PROSITE" id="PS50893">
    <property type="entry name" value="ABC_TRANSPORTER_2"/>
    <property type="match status" value="1"/>
</dbReference>
<name>A0ABM9A5L8_9VIBR</name>
<gene>
    <name evidence="6" type="primary">expZ</name>
    <name evidence="6" type="ORF">VMF7928_02753</name>
</gene>
<evidence type="ECO:0000313" key="6">
    <source>
        <dbReference type="EMBL" id="CAH0540308.1"/>
    </source>
</evidence>
<evidence type="ECO:0000256" key="1">
    <source>
        <dbReference type="ARBA" id="ARBA00022737"/>
    </source>
</evidence>
<keyword evidence="7" id="KW-1185">Reference proteome</keyword>
<dbReference type="Proteomes" id="UP000838748">
    <property type="component" value="Unassembled WGS sequence"/>
</dbReference>
<keyword evidence="3" id="KW-0067">ATP-binding</keyword>
<dbReference type="SUPFAM" id="SSF52540">
    <property type="entry name" value="P-loop containing nucleoside triphosphate hydrolases"/>
    <property type="match status" value="2"/>
</dbReference>
<dbReference type="Gene3D" id="3.40.50.300">
    <property type="entry name" value="P-loop containing nucleotide triphosphate hydrolases"/>
    <property type="match status" value="3"/>
</dbReference>
<dbReference type="InterPro" id="IPR003439">
    <property type="entry name" value="ABC_transporter-like_ATP-bd"/>
</dbReference>
<sequence length="479" mass="54117">MHIQFKNFGLSTQSKELFSSFTAQVNEGDRIAIIGRNGSGKTSLLKAILGEIEPTEGTIQCSDSTILSYVSQLDNLHTGLSGAQSFNKRLSKALSNFPNVLILDEPTNHLDADNRKSLINMLKYFYGILIIVTHDVAFINSIANTIWEIDSGRIHIFKGRYDDYQQEKLHKKNHLLKQVDQIDREKKQAHLKLMKEQKRAASSKSQGQKSIDNRKWATVVSKAKTDRGNTTANKNKAALVQNQQALKQKLKDLHFVEEIKPSFELGKFSVSKGNIITISDGQLRYKGEGEAKASAIVNNINLKVMSGDRIILQGKNGSGKTSFLKALISHPSICTSGDWELIRPNDIGYLDQKYANLDENLTVYESVKQVQPKWIDQDIRHKLNEFLFRKNEEVFKPIRVLSGGEKVRLSLCLLSTLTPKLLILDEVTNNLDMETKEHVACVIEQYPGTLLIISHDTHFLERINCSRRITVENNMLVEE</sequence>
<accession>A0ABM9A5L8</accession>
<evidence type="ECO:0000313" key="7">
    <source>
        <dbReference type="Proteomes" id="UP000838748"/>
    </source>
</evidence>
<dbReference type="InterPro" id="IPR050611">
    <property type="entry name" value="ABCF"/>
</dbReference>
<protein>
    <submittedName>
        <fullName evidence="6">Nucleotide-binding protein ExpZ</fullName>
    </submittedName>
</protein>
<dbReference type="PROSITE" id="PS00211">
    <property type="entry name" value="ABC_TRANSPORTER_1"/>
    <property type="match status" value="1"/>
</dbReference>
<keyword evidence="1" id="KW-0677">Repeat</keyword>
<dbReference type="InterPro" id="IPR017871">
    <property type="entry name" value="ABC_transporter-like_CS"/>
</dbReference>
<organism evidence="6 7">
    <name type="scientific">Vibrio marisflavi CECT 7928</name>
    <dbReference type="NCBI Taxonomy" id="634439"/>
    <lineage>
        <taxon>Bacteria</taxon>
        <taxon>Pseudomonadati</taxon>
        <taxon>Pseudomonadota</taxon>
        <taxon>Gammaproteobacteria</taxon>
        <taxon>Vibrionales</taxon>
        <taxon>Vibrionaceae</taxon>
        <taxon>Vibrio</taxon>
    </lineage>
</organism>
<proteinExistence type="predicted"/>
<evidence type="ECO:0000256" key="4">
    <source>
        <dbReference type="SAM" id="MobiDB-lite"/>
    </source>
</evidence>